<protein>
    <submittedName>
        <fullName evidence="2">Uncharacterized protein</fullName>
    </submittedName>
</protein>
<comment type="caution">
    <text evidence="2">The sequence shown here is derived from an EMBL/GenBank/DDBJ whole genome shotgun (WGS) entry which is preliminary data.</text>
</comment>
<dbReference type="AlphaFoldDB" id="A0AAD8AAF5"/>
<feature type="chain" id="PRO_5042215984" evidence="1">
    <location>
        <begin position="20"/>
        <end position="61"/>
    </location>
</feature>
<name>A0AAD8AAF5_DIPPU</name>
<dbReference type="Proteomes" id="UP001233999">
    <property type="component" value="Unassembled WGS sequence"/>
</dbReference>
<proteinExistence type="predicted"/>
<keyword evidence="3" id="KW-1185">Reference proteome</keyword>
<evidence type="ECO:0000313" key="3">
    <source>
        <dbReference type="Proteomes" id="UP001233999"/>
    </source>
</evidence>
<feature type="non-terminal residue" evidence="2">
    <location>
        <position position="61"/>
    </location>
</feature>
<dbReference type="EMBL" id="JASPKZ010002339">
    <property type="protein sequence ID" value="KAJ9595414.1"/>
    <property type="molecule type" value="Genomic_DNA"/>
</dbReference>
<gene>
    <name evidence="2" type="ORF">L9F63_013398</name>
</gene>
<evidence type="ECO:0000313" key="2">
    <source>
        <dbReference type="EMBL" id="KAJ9595414.1"/>
    </source>
</evidence>
<sequence length="61" mass="6641">MNTCTIILLLAVWLHTTTAIVCPQNYCDTVKCVNIGECPENSLKIPKSSFCGCCDTCVNTL</sequence>
<feature type="signal peptide" evidence="1">
    <location>
        <begin position="1"/>
        <end position="19"/>
    </location>
</feature>
<reference evidence="2" key="2">
    <citation type="submission" date="2023-05" db="EMBL/GenBank/DDBJ databases">
        <authorList>
            <person name="Fouks B."/>
        </authorList>
    </citation>
    <scope>NUCLEOTIDE SEQUENCE</scope>
    <source>
        <strain evidence="2">Stay&amp;Tobe</strain>
        <tissue evidence="2">Testes</tissue>
    </source>
</reference>
<evidence type="ECO:0000256" key="1">
    <source>
        <dbReference type="SAM" id="SignalP"/>
    </source>
</evidence>
<organism evidence="2 3">
    <name type="scientific">Diploptera punctata</name>
    <name type="common">Pacific beetle cockroach</name>
    <dbReference type="NCBI Taxonomy" id="6984"/>
    <lineage>
        <taxon>Eukaryota</taxon>
        <taxon>Metazoa</taxon>
        <taxon>Ecdysozoa</taxon>
        <taxon>Arthropoda</taxon>
        <taxon>Hexapoda</taxon>
        <taxon>Insecta</taxon>
        <taxon>Pterygota</taxon>
        <taxon>Neoptera</taxon>
        <taxon>Polyneoptera</taxon>
        <taxon>Dictyoptera</taxon>
        <taxon>Blattodea</taxon>
        <taxon>Blaberoidea</taxon>
        <taxon>Blaberidae</taxon>
        <taxon>Diplopterinae</taxon>
        <taxon>Diploptera</taxon>
    </lineage>
</organism>
<accession>A0AAD8AAF5</accession>
<reference evidence="2" key="1">
    <citation type="journal article" date="2023" name="IScience">
        <title>Live-bearing cockroach genome reveals convergent evolutionary mechanisms linked to viviparity in insects and beyond.</title>
        <authorList>
            <person name="Fouks B."/>
            <person name="Harrison M.C."/>
            <person name="Mikhailova A.A."/>
            <person name="Marchal E."/>
            <person name="English S."/>
            <person name="Carruthers M."/>
            <person name="Jennings E.C."/>
            <person name="Chiamaka E.L."/>
            <person name="Frigard R.A."/>
            <person name="Pippel M."/>
            <person name="Attardo G.M."/>
            <person name="Benoit J.B."/>
            <person name="Bornberg-Bauer E."/>
            <person name="Tobe S.S."/>
        </authorList>
    </citation>
    <scope>NUCLEOTIDE SEQUENCE</scope>
    <source>
        <strain evidence="2">Stay&amp;Tobe</strain>
    </source>
</reference>
<keyword evidence="1" id="KW-0732">Signal</keyword>